<proteinExistence type="predicted"/>
<evidence type="ECO:0000256" key="2">
    <source>
        <dbReference type="ARBA" id="ARBA00022840"/>
    </source>
</evidence>
<reference evidence="6 7" key="1">
    <citation type="submission" date="2018-02" db="EMBL/GenBank/DDBJ databases">
        <title>Genome sequence of Desulfovibrio carbinolicus DSM 3852.</title>
        <authorList>
            <person name="Wilbanks E."/>
            <person name="Skennerton C.T."/>
            <person name="Orphan V.J."/>
        </authorList>
    </citation>
    <scope>NUCLEOTIDE SEQUENCE [LARGE SCALE GENOMIC DNA]</scope>
    <source>
        <strain evidence="6 7">DSM 3852</strain>
    </source>
</reference>
<dbReference type="Proteomes" id="UP000293296">
    <property type="component" value="Chromosome"/>
</dbReference>
<gene>
    <name evidence="6" type="ORF">C3Y92_01215</name>
</gene>
<dbReference type="GO" id="GO:0005524">
    <property type="term" value="F:ATP binding"/>
    <property type="evidence" value="ECO:0007669"/>
    <property type="project" value="UniProtKB-KW"/>
</dbReference>
<dbReference type="KEGG" id="dcb:C3Y92_01215"/>
<accession>A0A4P6HFK0</accession>
<dbReference type="Gene3D" id="1.10.8.60">
    <property type="match status" value="1"/>
</dbReference>
<dbReference type="SUPFAM" id="SSF52540">
    <property type="entry name" value="P-loop containing nucleoside triphosphate hydrolases"/>
    <property type="match status" value="1"/>
</dbReference>
<evidence type="ECO:0000256" key="3">
    <source>
        <dbReference type="ARBA" id="ARBA00023015"/>
    </source>
</evidence>
<dbReference type="PROSITE" id="PS50045">
    <property type="entry name" value="SIGMA54_INTERACT_4"/>
    <property type="match status" value="1"/>
</dbReference>
<dbReference type="EMBL" id="CP026538">
    <property type="protein sequence ID" value="QAZ65931.1"/>
    <property type="molecule type" value="Genomic_DNA"/>
</dbReference>
<dbReference type="RefSeq" id="WP_129348721.1">
    <property type="nucleotide sequence ID" value="NZ_CP026538.1"/>
</dbReference>
<dbReference type="PRINTS" id="PR01590">
    <property type="entry name" value="HTHFIS"/>
</dbReference>
<dbReference type="GO" id="GO:0043565">
    <property type="term" value="F:sequence-specific DNA binding"/>
    <property type="evidence" value="ECO:0007669"/>
    <property type="project" value="InterPro"/>
</dbReference>
<evidence type="ECO:0000256" key="1">
    <source>
        <dbReference type="ARBA" id="ARBA00022741"/>
    </source>
</evidence>
<dbReference type="InterPro" id="IPR029016">
    <property type="entry name" value="GAF-like_dom_sf"/>
</dbReference>
<keyword evidence="1" id="KW-0547">Nucleotide-binding</keyword>
<dbReference type="PANTHER" id="PTHR32071:SF100">
    <property type="entry name" value="RESPONSE REGULATOR PROTEIN PILR"/>
    <property type="match status" value="1"/>
</dbReference>
<dbReference type="InterPro" id="IPR027417">
    <property type="entry name" value="P-loop_NTPase"/>
</dbReference>
<evidence type="ECO:0000259" key="5">
    <source>
        <dbReference type="PROSITE" id="PS50045"/>
    </source>
</evidence>
<evidence type="ECO:0000313" key="7">
    <source>
        <dbReference type="Proteomes" id="UP000293296"/>
    </source>
</evidence>
<sequence length="492" mass="52108">MDAVSFAVLRRAVDCLALAEDTGRSLDAVLAGLLAVLAETPALTHAAVVLLDADERPAIRASLGSPDMGLILSATLERGQDAARARVLRRGAAAVAADKSGEVAVARDEAAMLAAPVVVGGVGAGVFFADALLGGQASLADELRAAELIAGLISRLADMAGVAVSRGTALTRELTFLRSKVSLRYRHVFSDGQSPVMRQLRAEADRAALSDAPLALVGEDGSGRAVLARLIHELSPRAVHPFTVFAAGEESDPAKAGRRLFGGARGYAGGSGPGLLEEAEGGMVLIEDAHRLPPELAQRLAAYLAAGTYTRLGGGRERRGTARLAFQAPSEQALSPALTAVATLAAIRVPSLRERPEDIPALLDHLFSVEAARGGRRMTLTSKALRALETYDWPGNIREMELMASRLAVTAPEERIDIADIPPEVLAEGERPPVLPEDAAELRDMERQQVLNALERHGWVQSRAARELGLTLRQIGYRIRKYGLAREGEEDV</sequence>
<dbReference type="Gene3D" id="1.10.10.60">
    <property type="entry name" value="Homeodomain-like"/>
    <property type="match status" value="1"/>
</dbReference>
<evidence type="ECO:0000256" key="4">
    <source>
        <dbReference type="ARBA" id="ARBA00023163"/>
    </source>
</evidence>
<dbReference type="InterPro" id="IPR009057">
    <property type="entry name" value="Homeodomain-like_sf"/>
</dbReference>
<dbReference type="InterPro" id="IPR002197">
    <property type="entry name" value="HTH_Fis"/>
</dbReference>
<dbReference type="SUPFAM" id="SSF46689">
    <property type="entry name" value="Homeodomain-like"/>
    <property type="match status" value="1"/>
</dbReference>
<name>A0A4P6HFK0_9BACT</name>
<dbReference type="OrthoDB" id="9763792at2"/>
<keyword evidence="2" id="KW-0067">ATP-binding</keyword>
<dbReference type="Pfam" id="PF25601">
    <property type="entry name" value="AAA_lid_14"/>
    <property type="match status" value="1"/>
</dbReference>
<organism evidence="6 7">
    <name type="scientific">Solidesulfovibrio carbinolicus</name>
    <dbReference type="NCBI Taxonomy" id="296842"/>
    <lineage>
        <taxon>Bacteria</taxon>
        <taxon>Pseudomonadati</taxon>
        <taxon>Thermodesulfobacteriota</taxon>
        <taxon>Desulfovibrionia</taxon>
        <taxon>Desulfovibrionales</taxon>
        <taxon>Desulfovibrionaceae</taxon>
        <taxon>Solidesulfovibrio</taxon>
    </lineage>
</organism>
<dbReference type="GO" id="GO:0006355">
    <property type="term" value="P:regulation of DNA-templated transcription"/>
    <property type="evidence" value="ECO:0007669"/>
    <property type="project" value="InterPro"/>
</dbReference>
<dbReference type="AlphaFoldDB" id="A0A4P6HFK0"/>
<dbReference type="InterPro" id="IPR058031">
    <property type="entry name" value="AAA_lid_NorR"/>
</dbReference>
<feature type="domain" description="Sigma-54 factor interaction" evidence="5">
    <location>
        <begin position="190"/>
        <end position="409"/>
    </location>
</feature>
<dbReference type="PANTHER" id="PTHR32071">
    <property type="entry name" value="TRANSCRIPTIONAL REGULATORY PROTEIN"/>
    <property type="match status" value="1"/>
</dbReference>
<keyword evidence="4" id="KW-0804">Transcription</keyword>
<dbReference type="Pfam" id="PF02954">
    <property type="entry name" value="HTH_8"/>
    <property type="match status" value="1"/>
</dbReference>
<dbReference type="Gene3D" id="3.40.50.300">
    <property type="entry name" value="P-loop containing nucleotide triphosphate hydrolases"/>
    <property type="match status" value="1"/>
</dbReference>
<dbReference type="SUPFAM" id="SSF55781">
    <property type="entry name" value="GAF domain-like"/>
    <property type="match status" value="1"/>
</dbReference>
<dbReference type="Gene3D" id="3.30.450.40">
    <property type="match status" value="1"/>
</dbReference>
<dbReference type="Pfam" id="PF00158">
    <property type="entry name" value="Sigma54_activat"/>
    <property type="match status" value="1"/>
</dbReference>
<protein>
    <submittedName>
        <fullName evidence="6">Sigma-54-dependent Fis family transcriptional regulator</fullName>
    </submittedName>
</protein>
<keyword evidence="3" id="KW-0805">Transcription regulation</keyword>
<keyword evidence="7" id="KW-1185">Reference proteome</keyword>
<dbReference type="InterPro" id="IPR002078">
    <property type="entry name" value="Sigma_54_int"/>
</dbReference>
<evidence type="ECO:0000313" key="6">
    <source>
        <dbReference type="EMBL" id="QAZ65931.1"/>
    </source>
</evidence>